<evidence type="ECO:0000313" key="9">
    <source>
        <dbReference type="Proteomes" id="UP000588017"/>
    </source>
</evidence>
<dbReference type="PANTHER" id="PTHR24221:SF654">
    <property type="entry name" value="ATP-BINDING CASSETTE SUB-FAMILY B MEMBER 6"/>
    <property type="match status" value="1"/>
</dbReference>
<dbReference type="Pfam" id="PF00005">
    <property type="entry name" value="ABC_tran"/>
    <property type="match status" value="1"/>
</dbReference>
<dbReference type="GO" id="GO:0005524">
    <property type="term" value="F:ATP binding"/>
    <property type="evidence" value="ECO:0007669"/>
    <property type="project" value="InterPro"/>
</dbReference>
<evidence type="ECO:0000256" key="5">
    <source>
        <dbReference type="SAM" id="Phobius"/>
    </source>
</evidence>
<dbReference type="AlphaFoldDB" id="A0A841KDP1"/>
<evidence type="ECO:0000259" key="6">
    <source>
        <dbReference type="PROSITE" id="PS50893"/>
    </source>
</evidence>
<keyword evidence="9" id="KW-1185">Reference proteome</keyword>
<dbReference type="GO" id="GO:0034040">
    <property type="term" value="F:ATPase-coupled lipid transmembrane transporter activity"/>
    <property type="evidence" value="ECO:0007669"/>
    <property type="project" value="TreeGrafter"/>
</dbReference>
<sequence>MERDPIRLSWRSSRGPNLGIAFVGLLLAGAVFLFLFVLATLIDDVVIGGRFAGADARVPFLRLSFGLPRVLGGGSIVLSEGIPLGRDLYLTAAVATLLALILLQVALRALVALLAAAVSRRAANGLRQDMFRRIVTARPSAQDEAETAARQIGEGVGRLAPALGEALAVPLAAGAEIVVIHVFGFVQHLWIGLLFLGGAIAAAALMRPLQEARAAAGLVARENNREAGRMAEETARRLPAIRVHGTGQAEFGAFNAMLARQSGRLAAGARRHVARQALVAVVRYGLPALFIVIAGNLAAERVLTPGAFVAGLFAAFLMLRPVDAVMRWLSGQYDGRAALEEMARAVGSLNARADRRERSARLPQSTPQRISVEGLAAFDAHTGQRLEGVDIALDLPAHIALVGPPGSGTDVFAAVLAGALDPAAGRVLVDGVDLRDMSDDYRASVIAYAGAEPVMLDGSLRENLTYGAPPELTRDSEAWDDRLIASLKLVGVDAEVYSLGLNGAVGTHAAARLAPFIADARRAVRTELASAGIEDLVDPFAAERYNRHGTVAENILFGVPVGDTFEERRLARNPFLRAVLEAEELTRPLADMGLAIATQMVEMFAGIPDDNALVERFAFFSAEERGRYESLIARRVQRRRNEQAGDRDLLIALALRYVETRHRLGLLDEALEARILAARRTFARLLPPGLAPAIEFWDPERLCSAASLSDNLLFGRVAYDIAGAEERVHAAVRRVLASLDLDAEVLRLGLSARVGPRKGLASPVPERLVDLVRCLAREPGVLVVSHIFEGMTRAGAEALIDRLHRGLDGRSLIAVLPPGLPEDCLDRTVRFSRTGLVQPQAEADMIEGS</sequence>
<feature type="transmembrane region" description="Helical" evidence="5">
    <location>
        <begin position="189"/>
        <end position="206"/>
    </location>
</feature>
<feature type="transmembrane region" description="Helical" evidence="5">
    <location>
        <begin position="277"/>
        <end position="296"/>
    </location>
</feature>
<dbReference type="PROSITE" id="PS50929">
    <property type="entry name" value="ABC_TM1F"/>
    <property type="match status" value="1"/>
</dbReference>
<dbReference type="Gene3D" id="1.20.1560.10">
    <property type="entry name" value="ABC transporter type 1, transmembrane domain"/>
    <property type="match status" value="1"/>
</dbReference>
<comment type="caution">
    <text evidence="8">The sequence shown here is derived from an EMBL/GenBank/DDBJ whole genome shotgun (WGS) entry which is preliminary data.</text>
</comment>
<accession>A0A841KDP1</accession>
<feature type="domain" description="ABC transporter" evidence="6">
    <location>
        <begin position="370"/>
        <end position="616"/>
    </location>
</feature>
<keyword evidence="4 5" id="KW-0472">Membrane</keyword>
<evidence type="ECO:0000256" key="2">
    <source>
        <dbReference type="ARBA" id="ARBA00022692"/>
    </source>
</evidence>
<dbReference type="Proteomes" id="UP000588017">
    <property type="component" value="Unassembled WGS sequence"/>
</dbReference>
<dbReference type="PROSITE" id="PS50893">
    <property type="entry name" value="ABC_TRANSPORTER_2"/>
    <property type="match status" value="1"/>
</dbReference>
<dbReference type="Gene3D" id="3.40.50.300">
    <property type="entry name" value="P-loop containing nucleotide triphosphate hydrolases"/>
    <property type="match status" value="1"/>
</dbReference>
<dbReference type="GO" id="GO:0005886">
    <property type="term" value="C:plasma membrane"/>
    <property type="evidence" value="ECO:0007669"/>
    <property type="project" value="UniProtKB-SubCell"/>
</dbReference>
<feature type="transmembrane region" description="Helical" evidence="5">
    <location>
        <begin position="88"/>
        <end position="118"/>
    </location>
</feature>
<proteinExistence type="predicted"/>
<dbReference type="GO" id="GO:0140359">
    <property type="term" value="F:ABC-type transporter activity"/>
    <property type="evidence" value="ECO:0007669"/>
    <property type="project" value="InterPro"/>
</dbReference>
<dbReference type="GO" id="GO:0016887">
    <property type="term" value="F:ATP hydrolysis activity"/>
    <property type="evidence" value="ECO:0007669"/>
    <property type="project" value="InterPro"/>
</dbReference>
<keyword evidence="3 5" id="KW-1133">Transmembrane helix</keyword>
<evidence type="ECO:0000259" key="7">
    <source>
        <dbReference type="PROSITE" id="PS50929"/>
    </source>
</evidence>
<comment type="subcellular location">
    <subcellularLocation>
        <location evidence="1">Cell membrane</location>
        <topology evidence="1">Multi-pass membrane protein</topology>
    </subcellularLocation>
</comment>
<evidence type="ECO:0000256" key="1">
    <source>
        <dbReference type="ARBA" id="ARBA00004651"/>
    </source>
</evidence>
<evidence type="ECO:0000313" key="8">
    <source>
        <dbReference type="EMBL" id="MBB6167389.1"/>
    </source>
</evidence>
<dbReference type="EMBL" id="JACHEH010000002">
    <property type="protein sequence ID" value="MBB6167389.1"/>
    <property type="molecule type" value="Genomic_DNA"/>
</dbReference>
<feature type="transmembrane region" description="Helical" evidence="5">
    <location>
        <begin position="159"/>
        <end position="183"/>
    </location>
</feature>
<dbReference type="InterPro" id="IPR027417">
    <property type="entry name" value="P-loop_NTPase"/>
</dbReference>
<feature type="transmembrane region" description="Helical" evidence="5">
    <location>
        <begin position="20"/>
        <end position="42"/>
    </location>
</feature>
<dbReference type="InterPro" id="IPR003439">
    <property type="entry name" value="ABC_transporter-like_ATP-bd"/>
</dbReference>
<reference evidence="8 9" key="1">
    <citation type="submission" date="2020-08" db="EMBL/GenBank/DDBJ databases">
        <title>Genomic Encyclopedia of Type Strains, Phase IV (KMG-IV): sequencing the most valuable type-strain genomes for metagenomic binning, comparative biology and taxonomic classification.</title>
        <authorList>
            <person name="Goeker M."/>
        </authorList>
    </citation>
    <scope>NUCLEOTIDE SEQUENCE [LARGE SCALE GENOMIC DNA]</scope>
    <source>
        <strain evidence="8 9">DSM 101465</strain>
    </source>
</reference>
<evidence type="ECO:0000256" key="4">
    <source>
        <dbReference type="ARBA" id="ARBA00023136"/>
    </source>
</evidence>
<dbReference type="RefSeq" id="WP_183332867.1">
    <property type="nucleotide sequence ID" value="NZ_BMHX01000002.1"/>
</dbReference>
<evidence type="ECO:0000256" key="3">
    <source>
        <dbReference type="ARBA" id="ARBA00022989"/>
    </source>
</evidence>
<name>A0A841KDP1_9HYPH</name>
<feature type="domain" description="ABC transmembrane type-1" evidence="7">
    <location>
        <begin position="18"/>
        <end position="330"/>
    </location>
</feature>
<dbReference type="InterPro" id="IPR011527">
    <property type="entry name" value="ABC1_TM_dom"/>
</dbReference>
<dbReference type="SUPFAM" id="SSF90123">
    <property type="entry name" value="ABC transporter transmembrane region"/>
    <property type="match status" value="1"/>
</dbReference>
<protein>
    <submittedName>
        <fullName evidence="8">ABC-type multidrug transport system fused ATPase/permease subunit</fullName>
    </submittedName>
</protein>
<gene>
    <name evidence="8" type="ORF">HNQ73_001007</name>
</gene>
<keyword evidence="2 5" id="KW-0812">Transmembrane</keyword>
<organism evidence="8 9">
    <name type="scientific">Chelatococcus composti</name>
    <dbReference type="NCBI Taxonomy" id="1743235"/>
    <lineage>
        <taxon>Bacteria</taxon>
        <taxon>Pseudomonadati</taxon>
        <taxon>Pseudomonadota</taxon>
        <taxon>Alphaproteobacteria</taxon>
        <taxon>Hyphomicrobiales</taxon>
        <taxon>Chelatococcaceae</taxon>
        <taxon>Chelatococcus</taxon>
    </lineage>
</organism>
<dbReference type="InterPro" id="IPR036640">
    <property type="entry name" value="ABC1_TM_sf"/>
</dbReference>
<dbReference type="SUPFAM" id="SSF52540">
    <property type="entry name" value="P-loop containing nucleoside triphosphate hydrolases"/>
    <property type="match status" value="1"/>
</dbReference>
<dbReference type="InterPro" id="IPR039421">
    <property type="entry name" value="Type_1_exporter"/>
</dbReference>
<dbReference type="PANTHER" id="PTHR24221">
    <property type="entry name" value="ATP-BINDING CASSETTE SUB-FAMILY B"/>
    <property type="match status" value="1"/>
</dbReference>